<dbReference type="Proteomes" id="UP000216605">
    <property type="component" value="Unassembled WGS sequence"/>
</dbReference>
<comment type="caution">
    <text evidence="2">The sequence shown here is derived from an EMBL/GenBank/DDBJ whole genome shotgun (WGS) entry which is preliminary data.</text>
</comment>
<gene>
    <name evidence="2" type="ORF">CHU92_00770</name>
</gene>
<protein>
    <submittedName>
        <fullName evidence="2">Uncharacterized protein</fullName>
    </submittedName>
</protein>
<reference evidence="2 3" key="1">
    <citation type="submission" date="2017-07" db="EMBL/GenBank/DDBJ databases">
        <title>Flavobacterium cyanobacteriorum sp. nov., isolated from cyanobacterial aggregates in a eutrophic lake.</title>
        <authorList>
            <person name="Cai H."/>
        </authorList>
    </citation>
    <scope>NUCLEOTIDE SEQUENCE [LARGE SCALE GENOMIC DNA]</scope>
    <source>
        <strain evidence="2 3">TH021</strain>
    </source>
</reference>
<feature type="chain" id="PRO_5013304881" evidence="1">
    <location>
        <begin position="21"/>
        <end position="123"/>
    </location>
</feature>
<keyword evidence="3" id="KW-1185">Reference proteome</keyword>
<feature type="signal peptide" evidence="1">
    <location>
        <begin position="1"/>
        <end position="20"/>
    </location>
</feature>
<keyword evidence="1" id="KW-0732">Signal</keyword>
<evidence type="ECO:0000313" key="3">
    <source>
        <dbReference type="Proteomes" id="UP000216605"/>
    </source>
</evidence>
<dbReference type="AlphaFoldDB" id="A0A256A3D1"/>
<sequence>MKKKILLFVTIFFCLLNAYGQVKKADIEGMFANVNIKASDIELFNYNSAVINTNGSISYAIMENKKTLDGGETMNISLTDTGILMEYTDSKGKKYYSQLFPYTSILHVTVKFKTLSIELYSEM</sequence>
<dbReference type="EMBL" id="NOXV01000075">
    <property type="protein sequence ID" value="OYQ48236.1"/>
    <property type="molecule type" value="Genomic_DNA"/>
</dbReference>
<organism evidence="2 3">
    <name type="scientific">Flavobacterium cyanobacteriorum</name>
    <dbReference type="NCBI Taxonomy" id="2022802"/>
    <lineage>
        <taxon>Bacteria</taxon>
        <taxon>Pseudomonadati</taxon>
        <taxon>Bacteroidota</taxon>
        <taxon>Flavobacteriia</taxon>
        <taxon>Flavobacteriales</taxon>
        <taxon>Flavobacteriaceae</taxon>
        <taxon>Flavobacterium</taxon>
    </lineage>
</organism>
<name>A0A256A3D1_9FLAO</name>
<evidence type="ECO:0000256" key="1">
    <source>
        <dbReference type="SAM" id="SignalP"/>
    </source>
</evidence>
<accession>A0A256A3D1</accession>
<proteinExistence type="predicted"/>
<dbReference type="RefSeq" id="WP_094411623.1">
    <property type="nucleotide sequence ID" value="NZ_NOXV01000075.1"/>
</dbReference>
<evidence type="ECO:0000313" key="2">
    <source>
        <dbReference type="EMBL" id="OYQ48236.1"/>
    </source>
</evidence>